<dbReference type="InterPro" id="IPR001179">
    <property type="entry name" value="PPIase_FKBP_dom"/>
</dbReference>
<dbReference type="InterPro" id="IPR036611">
    <property type="entry name" value="Trigger_fac_ribosome-bd_sf"/>
</dbReference>
<feature type="domain" description="PPIase FKBP-type" evidence="16">
    <location>
        <begin position="162"/>
        <end position="247"/>
    </location>
</feature>
<dbReference type="Gene3D" id="3.10.50.40">
    <property type="match status" value="1"/>
</dbReference>
<evidence type="ECO:0000256" key="15">
    <source>
        <dbReference type="SAM" id="Coils"/>
    </source>
</evidence>
<comment type="similarity">
    <text evidence="2 12 14">Belongs to the FKBP-type PPIase family. Tig subfamily.</text>
</comment>
<dbReference type="PROSITE" id="PS50059">
    <property type="entry name" value="FKBP_PPIASE"/>
    <property type="match status" value="1"/>
</dbReference>
<evidence type="ECO:0000256" key="7">
    <source>
        <dbReference type="ARBA" id="ARBA00023186"/>
    </source>
</evidence>
<dbReference type="InterPro" id="IPR037041">
    <property type="entry name" value="Trigger_fac_C_sf"/>
</dbReference>
<evidence type="ECO:0000256" key="11">
    <source>
        <dbReference type="ARBA" id="ARBA00029986"/>
    </source>
</evidence>
<proteinExistence type="inferred from homology"/>
<dbReference type="HAMAP" id="MF_00303">
    <property type="entry name" value="Trigger_factor_Tig"/>
    <property type="match status" value="1"/>
</dbReference>
<dbReference type="InterPro" id="IPR005215">
    <property type="entry name" value="Trig_fac"/>
</dbReference>
<accession>A0AAE4AKY4</accession>
<dbReference type="EC" id="5.2.1.8" evidence="3 12"/>
<dbReference type="Pfam" id="PF00254">
    <property type="entry name" value="FKBP_C"/>
    <property type="match status" value="1"/>
</dbReference>
<evidence type="ECO:0000256" key="13">
    <source>
        <dbReference type="PROSITE-ProRule" id="PRU00277"/>
    </source>
</evidence>
<evidence type="ECO:0000256" key="1">
    <source>
        <dbReference type="ARBA" id="ARBA00000971"/>
    </source>
</evidence>
<dbReference type="SUPFAM" id="SSF109998">
    <property type="entry name" value="Triger factor/SurA peptide-binding domain-like"/>
    <property type="match status" value="1"/>
</dbReference>
<keyword evidence="9 12" id="KW-0131">Cell cycle</keyword>
<dbReference type="NCBIfam" id="TIGR00115">
    <property type="entry name" value="tig"/>
    <property type="match status" value="1"/>
</dbReference>
<keyword evidence="5 12" id="KW-0132">Cell division</keyword>
<comment type="caution">
    <text evidence="17">The sequence shown here is derived from an EMBL/GenBank/DDBJ whole genome shotgun (WGS) entry which is preliminary data.</text>
</comment>
<organism evidence="17 18">
    <name type="scientific">Moryella indoligenes</name>
    <dbReference type="NCBI Taxonomy" id="371674"/>
    <lineage>
        <taxon>Bacteria</taxon>
        <taxon>Bacillati</taxon>
        <taxon>Bacillota</taxon>
        <taxon>Clostridia</taxon>
        <taxon>Lachnospirales</taxon>
        <taxon>Lachnospiraceae</taxon>
        <taxon>Moryella</taxon>
    </lineage>
</organism>
<gene>
    <name evidence="12" type="primary">tig</name>
    <name evidence="17" type="ORF">J2S20_000599</name>
</gene>
<dbReference type="GO" id="GO:0051301">
    <property type="term" value="P:cell division"/>
    <property type="evidence" value="ECO:0007669"/>
    <property type="project" value="UniProtKB-KW"/>
</dbReference>
<dbReference type="GO" id="GO:0043022">
    <property type="term" value="F:ribosome binding"/>
    <property type="evidence" value="ECO:0007669"/>
    <property type="project" value="TreeGrafter"/>
</dbReference>
<dbReference type="PIRSF" id="PIRSF003095">
    <property type="entry name" value="Trigger_factor"/>
    <property type="match status" value="1"/>
</dbReference>
<comment type="function">
    <text evidence="10 12">Involved in protein export. Acts as a chaperone by maintaining the newly synthesized protein in an open conformation. Functions as a peptidyl-prolyl cis-trans isomerase.</text>
</comment>
<dbReference type="GO" id="GO:0043335">
    <property type="term" value="P:protein unfolding"/>
    <property type="evidence" value="ECO:0007669"/>
    <property type="project" value="TreeGrafter"/>
</dbReference>
<dbReference type="SUPFAM" id="SSF54534">
    <property type="entry name" value="FKBP-like"/>
    <property type="match status" value="1"/>
</dbReference>
<dbReference type="Pfam" id="PF05698">
    <property type="entry name" value="Trigger_C"/>
    <property type="match status" value="1"/>
</dbReference>
<evidence type="ECO:0000256" key="12">
    <source>
        <dbReference type="HAMAP-Rule" id="MF_00303"/>
    </source>
</evidence>
<keyword evidence="7 12" id="KW-0143">Chaperone</keyword>
<keyword evidence="8 12" id="KW-0413">Isomerase</keyword>
<dbReference type="GO" id="GO:0005737">
    <property type="term" value="C:cytoplasm"/>
    <property type="evidence" value="ECO:0007669"/>
    <property type="project" value="UniProtKB-SubCell"/>
</dbReference>
<dbReference type="GO" id="GO:0015031">
    <property type="term" value="P:protein transport"/>
    <property type="evidence" value="ECO:0007669"/>
    <property type="project" value="UniProtKB-UniRule"/>
</dbReference>
<protein>
    <recommendedName>
        <fullName evidence="4 12">Trigger factor</fullName>
        <shortName evidence="12">TF</shortName>
        <ecNumber evidence="3 12">5.2.1.8</ecNumber>
    </recommendedName>
    <alternativeName>
        <fullName evidence="11 12">PPIase</fullName>
    </alternativeName>
</protein>
<feature type="coiled-coil region" evidence="15">
    <location>
        <begin position="260"/>
        <end position="287"/>
    </location>
</feature>
<dbReference type="Pfam" id="PF05697">
    <property type="entry name" value="Trigger_N"/>
    <property type="match status" value="1"/>
</dbReference>
<dbReference type="Gene3D" id="1.10.3120.10">
    <property type="entry name" value="Trigger factor, C-terminal domain"/>
    <property type="match status" value="1"/>
</dbReference>
<keyword evidence="18" id="KW-1185">Reference proteome</keyword>
<keyword evidence="6 12" id="KW-0697">Rotamase</keyword>
<comment type="catalytic activity">
    <reaction evidence="1 12 13">
        <text>[protein]-peptidylproline (omega=180) = [protein]-peptidylproline (omega=0)</text>
        <dbReference type="Rhea" id="RHEA:16237"/>
        <dbReference type="Rhea" id="RHEA-COMP:10747"/>
        <dbReference type="Rhea" id="RHEA-COMP:10748"/>
        <dbReference type="ChEBI" id="CHEBI:83833"/>
        <dbReference type="ChEBI" id="CHEBI:83834"/>
        <dbReference type="EC" id="5.2.1.8"/>
    </reaction>
</comment>
<dbReference type="GO" id="GO:0051083">
    <property type="term" value="P:'de novo' cotranslational protein folding"/>
    <property type="evidence" value="ECO:0007669"/>
    <property type="project" value="TreeGrafter"/>
</dbReference>
<comment type="domain">
    <text evidence="12">Consists of 3 domains; the N-terminus binds the ribosome, the middle domain has PPIase activity, while the C-terminus has intrinsic chaperone activity on its own.</text>
</comment>
<comment type="subcellular location">
    <subcellularLocation>
        <location evidence="12">Cytoplasm</location>
    </subcellularLocation>
    <text evidence="12">About half TF is bound to the ribosome near the polypeptide exit tunnel while the other half is free in the cytoplasm.</text>
</comment>
<keyword evidence="15" id="KW-0175">Coiled coil</keyword>
<evidence type="ECO:0000313" key="17">
    <source>
        <dbReference type="EMBL" id="MDQ0151917.1"/>
    </source>
</evidence>
<evidence type="ECO:0000256" key="2">
    <source>
        <dbReference type="ARBA" id="ARBA00005464"/>
    </source>
</evidence>
<dbReference type="GO" id="GO:0003755">
    <property type="term" value="F:peptidyl-prolyl cis-trans isomerase activity"/>
    <property type="evidence" value="ECO:0007669"/>
    <property type="project" value="UniProtKB-UniRule"/>
</dbReference>
<evidence type="ECO:0000256" key="9">
    <source>
        <dbReference type="ARBA" id="ARBA00023306"/>
    </source>
</evidence>
<evidence type="ECO:0000313" key="18">
    <source>
        <dbReference type="Proteomes" id="UP001241537"/>
    </source>
</evidence>
<dbReference type="InterPro" id="IPR008880">
    <property type="entry name" value="Trigger_fac_C"/>
</dbReference>
<dbReference type="InterPro" id="IPR046357">
    <property type="entry name" value="PPIase_dom_sf"/>
</dbReference>
<evidence type="ECO:0000256" key="5">
    <source>
        <dbReference type="ARBA" id="ARBA00022618"/>
    </source>
</evidence>
<dbReference type="RefSeq" id="WP_106611755.1">
    <property type="nucleotide sequence ID" value="NZ_JAUSTO010000003.1"/>
</dbReference>
<dbReference type="InterPro" id="IPR027304">
    <property type="entry name" value="Trigger_fact/SurA_dom_sf"/>
</dbReference>
<sequence>MEFKVEKQEKNMAVITVTVPQADFKKAVTENYKREKGKYQLPGFRKGHAPQAMIEQFYGKGVFYEGAVNDCINQSYPEASRQSELEIVSRPEINVMEVGEKDLVYTATVATKPGVTLGEYKGIEVEKADMEVSEDDVNDALAKEQDKNARLVSVDDRAAEDGDHVKINFEGSVDGVPFEGGKGENYPLVLGSGSFIAGFEEQVVGHSIGDSFDVNVTFPEEYHAKDLAGKAAVFKCDLLEIQRKELPELNDEFVGEISEFETLDAYKEDLKKKLAEAKAKSAATQNENNVIGKVVENATLDIPAPMIEMQVEQMIDDYARRMQAQGLPLDQYMQYTGMTIETLKEQFKPQAERNLKTRLVLEEIVKQENIQVSEESIEAEIKKMADNYKIDVEKMKEYIGESQKEEMAMDLKIQEAVDFLVSEAKLS</sequence>
<dbReference type="FunFam" id="3.10.50.40:FF:000001">
    <property type="entry name" value="Trigger factor"/>
    <property type="match status" value="1"/>
</dbReference>
<dbReference type="Gene3D" id="3.30.70.1050">
    <property type="entry name" value="Trigger factor ribosome-binding domain"/>
    <property type="match status" value="1"/>
</dbReference>
<dbReference type="PANTHER" id="PTHR30560">
    <property type="entry name" value="TRIGGER FACTOR CHAPERONE AND PEPTIDYL-PROLYL CIS/TRANS ISOMERASE"/>
    <property type="match status" value="1"/>
</dbReference>
<reference evidence="17" key="1">
    <citation type="submission" date="2023-07" db="EMBL/GenBank/DDBJ databases">
        <title>Genomic Encyclopedia of Type Strains, Phase IV (KMG-IV): sequencing the most valuable type-strain genomes for metagenomic binning, comparative biology and taxonomic classification.</title>
        <authorList>
            <person name="Goeker M."/>
        </authorList>
    </citation>
    <scope>NUCLEOTIDE SEQUENCE</scope>
    <source>
        <strain evidence="17">DSM 19659</strain>
    </source>
</reference>
<evidence type="ECO:0000256" key="10">
    <source>
        <dbReference type="ARBA" id="ARBA00024849"/>
    </source>
</evidence>
<dbReference type="PANTHER" id="PTHR30560:SF3">
    <property type="entry name" value="TRIGGER FACTOR-LIKE PROTEIN TIG, CHLOROPLASTIC"/>
    <property type="match status" value="1"/>
</dbReference>
<dbReference type="EMBL" id="JAUSTO010000003">
    <property type="protein sequence ID" value="MDQ0151917.1"/>
    <property type="molecule type" value="Genomic_DNA"/>
</dbReference>
<name>A0AAE4AKY4_9FIRM</name>
<dbReference type="AlphaFoldDB" id="A0AAE4AKY4"/>
<dbReference type="Proteomes" id="UP001241537">
    <property type="component" value="Unassembled WGS sequence"/>
</dbReference>
<dbReference type="GO" id="GO:0044183">
    <property type="term" value="F:protein folding chaperone"/>
    <property type="evidence" value="ECO:0007669"/>
    <property type="project" value="TreeGrafter"/>
</dbReference>
<evidence type="ECO:0000256" key="4">
    <source>
        <dbReference type="ARBA" id="ARBA00016902"/>
    </source>
</evidence>
<dbReference type="InterPro" id="IPR008881">
    <property type="entry name" value="Trigger_fac_ribosome-bd_bac"/>
</dbReference>
<evidence type="ECO:0000259" key="16">
    <source>
        <dbReference type="PROSITE" id="PS50059"/>
    </source>
</evidence>
<dbReference type="SUPFAM" id="SSF102735">
    <property type="entry name" value="Trigger factor ribosome-binding domain"/>
    <property type="match status" value="1"/>
</dbReference>
<evidence type="ECO:0000256" key="14">
    <source>
        <dbReference type="RuleBase" id="RU003914"/>
    </source>
</evidence>
<keyword evidence="12" id="KW-0963">Cytoplasm</keyword>
<evidence type="ECO:0000256" key="3">
    <source>
        <dbReference type="ARBA" id="ARBA00013194"/>
    </source>
</evidence>
<evidence type="ECO:0000256" key="6">
    <source>
        <dbReference type="ARBA" id="ARBA00023110"/>
    </source>
</evidence>
<evidence type="ECO:0000256" key="8">
    <source>
        <dbReference type="ARBA" id="ARBA00023235"/>
    </source>
</evidence>